<organism evidence="6 7">
    <name type="scientific">Cryptosporangium minutisporangium</name>
    <dbReference type="NCBI Taxonomy" id="113569"/>
    <lineage>
        <taxon>Bacteria</taxon>
        <taxon>Bacillati</taxon>
        <taxon>Actinomycetota</taxon>
        <taxon>Actinomycetes</taxon>
        <taxon>Cryptosporangiales</taxon>
        <taxon>Cryptosporangiaceae</taxon>
        <taxon>Cryptosporangium</taxon>
    </lineage>
</organism>
<dbReference type="InterPro" id="IPR006095">
    <property type="entry name" value="Glu/Leu/Phe/Val/Trp_DH"/>
</dbReference>
<sequence length="338" mass="34313">MPIAIAVHSTALGPALGGCRLWTYPDWRDGIEDALRLSSAMTAKTALAGLANGGGKTVVALPPGTHLDVDDRRAVLHDVGDAIEAFGGRYGTGPDVGTGVDDMVTIGERTDHVFCRPASHGGSGSSSPGTAAGVVAALRATVAHLSGPADPAEHSPQAPVEKSSFAVVGLGSVGADVARRLAVAGARLVVSDVRPDAKALADELGAEWVAPEEALTAEVDVLVPAALGGVLTPALVPQLRCRAVVGPANNQLASPDVAGLLHDRGILWAPDYVASAGGIVHAVAVELYREPEYVVAARIERIGETLTEVYRMAAESGVAPATAAEALVAAKLTQATHS</sequence>
<dbReference type="PANTHER" id="PTHR42722:SF1">
    <property type="entry name" value="VALINE DEHYDROGENASE"/>
    <property type="match status" value="1"/>
</dbReference>
<evidence type="ECO:0000256" key="3">
    <source>
        <dbReference type="ARBA" id="ARBA00023027"/>
    </source>
</evidence>
<evidence type="ECO:0000313" key="6">
    <source>
        <dbReference type="EMBL" id="GAA3395382.1"/>
    </source>
</evidence>
<evidence type="ECO:0000256" key="4">
    <source>
        <dbReference type="RuleBase" id="RU004417"/>
    </source>
</evidence>
<dbReference type="PANTHER" id="PTHR42722">
    <property type="entry name" value="LEUCINE DEHYDROGENASE"/>
    <property type="match status" value="1"/>
</dbReference>
<comment type="caution">
    <text evidence="6">The sequence shown here is derived from an EMBL/GenBank/DDBJ whole genome shotgun (WGS) entry which is preliminary data.</text>
</comment>
<keyword evidence="3" id="KW-0520">NAD</keyword>
<feature type="domain" description="Glutamate/phenylalanine/leucine/valine/L-tryptophan dehydrogenase C-terminal" evidence="5">
    <location>
        <begin position="124"/>
        <end position="335"/>
    </location>
</feature>
<keyword evidence="7" id="KW-1185">Reference proteome</keyword>
<dbReference type="Pfam" id="PF00208">
    <property type="entry name" value="ELFV_dehydrog"/>
    <property type="match status" value="1"/>
</dbReference>
<evidence type="ECO:0000259" key="5">
    <source>
        <dbReference type="SMART" id="SM00839"/>
    </source>
</evidence>
<dbReference type="InterPro" id="IPR006097">
    <property type="entry name" value="Glu/Leu/Phe/Val/Trp_DH_dimer"/>
</dbReference>
<evidence type="ECO:0000256" key="2">
    <source>
        <dbReference type="ARBA" id="ARBA00023002"/>
    </source>
</evidence>
<dbReference type="Gene3D" id="3.40.50.10860">
    <property type="entry name" value="Leucine Dehydrogenase, chain A, domain 1"/>
    <property type="match status" value="1"/>
</dbReference>
<dbReference type="InterPro" id="IPR046346">
    <property type="entry name" value="Aminoacid_DH-like_N_sf"/>
</dbReference>
<evidence type="ECO:0000256" key="1">
    <source>
        <dbReference type="ARBA" id="ARBA00006382"/>
    </source>
</evidence>
<dbReference type="Proteomes" id="UP001501676">
    <property type="component" value="Unassembled WGS sequence"/>
</dbReference>
<evidence type="ECO:0000313" key="7">
    <source>
        <dbReference type="Proteomes" id="UP001501676"/>
    </source>
</evidence>
<dbReference type="Pfam" id="PF02812">
    <property type="entry name" value="ELFV_dehydrog_N"/>
    <property type="match status" value="1"/>
</dbReference>
<dbReference type="SMART" id="SM00839">
    <property type="entry name" value="ELFV_dehydrog"/>
    <property type="match status" value="1"/>
</dbReference>
<dbReference type="Gene3D" id="3.40.50.720">
    <property type="entry name" value="NAD(P)-binding Rossmann-like Domain"/>
    <property type="match status" value="1"/>
</dbReference>
<keyword evidence="2 4" id="KW-0560">Oxidoreductase</keyword>
<dbReference type="EMBL" id="BAAAYN010000048">
    <property type="protein sequence ID" value="GAA3395382.1"/>
    <property type="molecule type" value="Genomic_DNA"/>
</dbReference>
<protein>
    <submittedName>
        <fullName evidence="6">Glu/Leu/Phe/Val dehydrogenase</fullName>
    </submittedName>
</protein>
<comment type="similarity">
    <text evidence="1 4">Belongs to the Glu/Leu/Phe/Val dehydrogenases family.</text>
</comment>
<dbReference type="SUPFAM" id="SSF53223">
    <property type="entry name" value="Aminoacid dehydrogenase-like, N-terminal domain"/>
    <property type="match status" value="1"/>
</dbReference>
<dbReference type="SUPFAM" id="SSF51735">
    <property type="entry name" value="NAD(P)-binding Rossmann-fold domains"/>
    <property type="match status" value="1"/>
</dbReference>
<dbReference type="PIRSF" id="PIRSF000188">
    <property type="entry name" value="Phe_leu_dh"/>
    <property type="match status" value="1"/>
</dbReference>
<dbReference type="PRINTS" id="PR00082">
    <property type="entry name" value="GLFDHDRGNASE"/>
</dbReference>
<dbReference type="InterPro" id="IPR016211">
    <property type="entry name" value="Glu/Phe/Leu/Val/Trp_DH_bac/arc"/>
</dbReference>
<dbReference type="InterPro" id="IPR036291">
    <property type="entry name" value="NAD(P)-bd_dom_sf"/>
</dbReference>
<proteinExistence type="inferred from homology"/>
<dbReference type="InterPro" id="IPR006096">
    <property type="entry name" value="Glu/Leu/Phe/Val/Trp_DH_C"/>
</dbReference>
<name>A0ABP6T8T7_9ACTN</name>
<accession>A0ABP6T8T7</accession>
<reference evidence="7" key="1">
    <citation type="journal article" date="2019" name="Int. J. Syst. Evol. Microbiol.">
        <title>The Global Catalogue of Microorganisms (GCM) 10K type strain sequencing project: providing services to taxonomists for standard genome sequencing and annotation.</title>
        <authorList>
            <consortium name="The Broad Institute Genomics Platform"/>
            <consortium name="The Broad Institute Genome Sequencing Center for Infectious Disease"/>
            <person name="Wu L."/>
            <person name="Ma J."/>
        </authorList>
    </citation>
    <scope>NUCLEOTIDE SEQUENCE [LARGE SCALE GENOMIC DNA]</scope>
    <source>
        <strain evidence="7">JCM 9458</strain>
    </source>
</reference>
<gene>
    <name evidence="6" type="ORF">GCM10020369_68290</name>
</gene>